<dbReference type="SUPFAM" id="SSF48695">
    <property type="entry name" value="Multiheme cytochromes"/>
    <property type="match status" value="1"/>
</dbReference>
<accession>A0AAW4L6Z1</accession>
<feature type="region of interest" description="Disordered" evidence="1">
    <location>
        <begin position="549"/>
        <end position="623"/>
    </location>
</feature>
<evidence type="ECO:0008006" key="4">
    <source>
        <dbReference type="Google" id="ProtNLM"/>
    </source>
</evidence>
<sequence length="623" mass="66841">MINRFTPIYLYSLSVFFVGFLAAIPHSFAEDCLDCHSDVSARMSGGSHHVQQTGVKPIHCYACHWEARPDGSVDKQYHSGTAQNSAVDLVVWGAGQRPTEYNKGVTAIIYSPSELATAQERSAVGSITVHCLGCHSDSNNSIQPFSGDPNSPSRYAWDGQSVAARYAAKGTTTWGKYSTSASNKKMRITKAFSAHGNASANQGGWSSASGYDGEIPITRGGPSAGNIECFDCHNSHGSDITGVTSSYRNFDGTNRGGILKQTNSGKSGYRMNYVPSANLDQKSSNPYNPGAGLCFDCHETAQSGATPWGYNSTFGAKGPIIGYKDTSHFGTGVKGSTSRYTNRQSRTEIISSHLKAGKFLSYSTQGRINGLCTPCHDPHGVSPILGARMAYAVPLLKGTWLTSPYREDGPPSASPGKAGFEKRDGTGNRAIAWEKGDFSFTNRDANANFGIGGSGAPREPMSMAGMKYNIDRNTFGADKRIAENEDVFAGLCLSCHIKEKNGKATEIHRSVKGWGSNKEHAFPCSKCHQPHNSGLPRLMQTNCFEEGPSGLRENSGLSWLPKKKSDVASDKNAKPAASQGDASNSKKTGKVEVVGCHVKQFGRGNTPSQSRQDGSQWNQKSSW</sequence>
<dbReference type="EMBL" id="JAHCVJ010000004">
    <property type="protein sequence ID" value="MBT0664808.1"/>
    <property type="molecule type" value="Genomic_DNA"/>
</dbReference>
<organism evidence="2 3">
    <name type="scientific">Geoanaerobacter pelophilus</name>
    <dbReference type="NCBI Taxonomy" id="60036"/>
    <lineage>
        <taxon>Bacteria</taxon>
        <taxon>Pseudomonadati</taxon>
        <taxon>Thermodesulfobacteriota</taxon>
        <taxon>Desulfuromonadia</taxon>
        <taxon>Geobacterales</taxon>
        <taxon>Geobacteraceae</taxon>
        <taxon>Geoanaerobacter</taxon>
    </lineage>
</organism>
<evidence type="ECO:0000256" key="1">
    <source>
        <dbReference type="SAM" id="MobiDB-lite"/>
    </source>
</evidence>
<proteinExistence type="predicted"/>
<dbReference type="RefSeq" id="WP_214171590.1">
    <property type="nucleotide sequence ID" value="NZ_JAHCVJ010000004.1"/>
</dbReference>
<evidence type="ECO:0000313" key="2">
    <source>
        <dbReference type="EMBL" id="MBT0664808.1"/>
    </source>
</evidence>
<reference evidence="2 3" key="1">
    <citation type="submission" date="2021-05" db="EMBL/GenBank/DDBJ databases">
        <title>The draft genome of Geobacter pelophilus DSM 12255.</title>
        <authorList>
            <person name="Xu Z."/>
            <person name="Masuda Y."/>
            <person name="Itoh H."/>
            <person name="Senoo K."/>
        </authorList>
    </citation>
    <scope>NUCLEOTIDE SEQUENCE [LARGE SCALE GENOMIC DNA]</scope>
    <source>
        <strain evidence="2 3">DSM 12255</strain>
    </source>
</reference>
<feature type="compositionally biased region" description="Polar residues" evidence="1">
    <location>
        <begin position="603"/>
        <end position="623"/>
    </location>
</feature>
<keyword evidence="3" id="KW-1185">Reference proteome</keyword>
<protein>
    <recommendedName>
        <fullName evidence="4">Doubled CXXCH motif domain-containing protein</fullName>
    </recommendedName>
</protein>
<evidence type="ECO:0000313" key="3">
    <source>
        <dbReference type="Proteomes" id="UP000811899"/>
    </source>
</evidence>
<dbReference type="AlphaFoldDB" id="A0AAW4L6Z1"/>
<name>A0AAW4L6Z1_9BACT</name>
<comment type="caution">
    <text evidence="2">The sequence shown here is derived from an EMBL/GenBank/DDBJ whole genome shotgun (WGS) entry which is preliminary data.</text>
</comment>
<dbReference type="Proteomes" id="UP000811899">
    <property type="component" value="Unassembled WGS sequence"/>
</dbReference>
<feature type="compositionally biased region" description="Basic and acidic residues" evidence="1">
    <location>
        <begin position="563"/>
        <end position="573"/>
    </location>
</feature>
<dbReference type="InterPro" id="IPR036280">
    <property type="entry name" value="Multihaem_cyt_sf"/>
</dbReference>
<gene>
    <name evidence="2" type="ORF">KI809_10900</name>
</gene>